<gene>
    <name evidence="9" type="primary">fabZ</name>
    <name evidence="10" type="ORF">PIN31115_05215</name>
</gene>
<dbReference type="InterPro" id="IPR029069">
    <property type="entry name" value="HotDog_dom_sf"/>
</dbReference>
<comment type="similarity">
    <text evidence="2 9">Belongs to the thioester dehydratase family. FabZ subfamily.</text>
</comment>
<evidence type="ECO:0000256" key="2">
    <source>
        <dbReference type="ARBA" id="ARBA00009174"/>
    </source>
</evidence>
<accession>A0A5E4Z944</accession>
<evidence type="ECO:0000256" key="4">
    <source>
        <dbReference type="ARBA" id="ARBA00022516"/>
    </source>
</evidence>
<comment type="catalytic activity">
    <reaction evidence="9">
        <text>a (3R)-hydroxyacyl-[ACP] = a (2E)-enoyl-[ACP] + H2O</text>
        <dbReference type="Rhea" id="RHEA:13097"/>
        <dbReference type="Rhea" id="RHEA-COMP:9925"/>
        <dbReference type="Rhea" id="RHEA-COMP:9945"/>
        <dbReference type="ChEBI" id="CHEBI:15377"/>
        <dbReference type="ChEBI" id="CHEBI:78784"/>
        <dbReference type="ChEBI" id="CHEBI:78827"/>
        <dbReference type="EC" id="4.2.1.59"/>
    </reaction>
</comment>
<dbReference type="HAMAP" id="MF_00406">
    <property type="entry name" value="FabZ"/>
    <property type="match status" value="1"/>
</dbReference>
<dbReference type="GO" id="GO:0016020">
    <property type="term" value="C:membrane"/>
    <property type="evidence" value="ECO:0007669"/>
    <property type="project" value="GOC"/>
</dbReference>
<evidence type="ECO:0000313" key="10">
    <source>
        <dbReference type="EMBL" id="VVE57689.1"/>
    </source>
</evidence>
<protein>
    <recommendedName>
        <fullName evidence="9">3-hydroxyacyl-[acyl-carrier-protein] dehydratase FabZ</fullName>
        <ecNumber evidence="9">4.2.1.59</ecNumber>
    </recommendedName>
    <alternativeName>
        <fullName evidence="9">(3R)-hydroxymyristoyl-[acyl-carrier-protein] dehydratase</fullName>
        <shortName evidence="9">(3R)-hydroxymyristoyl-ACP dehydrase</shortName>
    </alternativeName>
    <alternativeName>
        <fullName evidence="9">Beta-hydroxyacyl-ACP dehydratase</fullName>
    </alternativeName>
</protein>
<keyword evidence="3 9" id="KW-0963">Cytoplasm</keyword>
<evidence type="ECO:0000256" key="5">
    <source>
        <dbReference type="ARBA" id="ARBA00022556"/>
    </source>
</evidence>
<keyword evidence="5 9" id="KW-0441">Lipid A biosynthesis</keyword>
<dbReference type="EMBL" id="CABPSI010000007">
    <property type="protein sequence ID" value="VVE57689.1"/>
    <property type="molecule type" value="Genomic_DNA"/>
</dbReference>
<dbReference type="GO" id="GO:0009245">
    <property type="term" value="P:lipid A biosynthetic process"/>
    <property type="evidence" value="ECO:0007669"/>
    <property type="project" value="UniProtKB-UniRule"/>
</dbReference>
<dbReference type="RefSeq" id="WP_058378970.1">
    <property type="nucleotide sequence ID" value="NZ_CABPSF010000005.1"/>
</dbReference>
<proteinExistence type="inferred from homology"/>
<dbReference type="GO" id="GO:0019171">
    <property type="term" value="F:(3R)-hydroxyacyl-[acyl-carrier-protein] dehydratase activity"/>
    <property type="evidence" value="ECO:0007669"/>
    <property type="project" value="UniProtKB-EC"/>
</dbReference>
<evidence type="ECO:0000256" key="9">
    <source>
        <dbReference type="HAMAP-Rule" id="MF_00406"/>
    </source>
</evidence>
<sequence>MSETNTNIVDVSKLDIHKIMKLLPHRYPMLMVDRVIALEPHKNIKVIKNVTINEPYFTGHYPQRPVMPGVLIVEALAQAAALLTFSEEAVHDENTLYYFVGIENVRFRRPVEPGDQLVLDVDFVKHKRSIYWFKGQALVDGNVAAEAEFTCMVKKNGE</sequence>
<evidence type="ECO:0000256" key="7">
    <source>
        <dbReference type="ARBA" id="ARBA00023239"/>
    </source>
</evidence>
<comment type="function">
    <text evidence="8 9">Involved in unsaturated fatty acids biosynthesis. Catalyzes the dehydration of short chain beta-hydroxyacyl-ACPs and long chain saturated and unsaturated beta-hydroxyacyl-ACPs.</text>
</comment>
<keyword evidence="7 9" id="KW-0456">Lyase</keyword>
<dbReference type="SUPFAM" id="SSF54637">
    <property type="entry name" value="Thioesterase/thiol ester dehydrase-isomerase"/>
    <property type="match status" value="1"/>
</dbReference>
<evidence type="ECO:0000256" key="8">
    <source>
        <dbReference type="ARBA" id="ARBA00025049"/>
    </source>
</evidence>
<dbReference type="Proteomes" id="UP000333828">
    <property type="component" value="Unassembled WGS sequence"/>
</dbReference>
<dbReference type="InterPro" id="IPR010084">
    <property type="entry name" value="FabZ"/>
</dbReference>
<dbReference type="Gene3D" id="3.10.129.10">
    <property type="entry name" value="Hotdog Thioesterase"/>
    <property type="match status" value="1"/>
</dbReference>
<dbReference type="GO" id="GO:0005737">
    <property type="term" value="C:cytoplasm"/>
    <property type="evidence" value="ECO:0007669"/>
    <property type="project" value="UniProtKB-SubCell"/>
</dbReference>
<evidence type="ECO:0000256" key="1">
    <source>
        <dbReference type="ARBA" id="ARBA00004496"/>
    </source>
</evidence>
<evidence type="ECO:0000256" key="6">
    <source>
        <dbReference type="ARBA" id="ARBA00023098"/>
    </source>
</evidence>
<dbReference type="AlphaFoldDB" id="A0A5E4Z944"/>
<keyword evidence="6 9" id="KW-0443">Lipid metabolism</keyword>
<dbReference type="NCBIfam" id="NF000582">
    <property type="entry name" value="PRK00006.1"/>
    <property type="match status" value="1"/>
</dbReference>
<reference evidence="10 11" key="1">
    <citation type="submission" date="2019-08" db="EMBL/GenBank/DDBJ databases">
        <authorList>
            <person name="Peeters C."/>
        </authorList>
    </citation>
    <scope>NUCLEOTIDE SEQUENCE [LARGE SCALE GENOMIC DNA]</scope>
    <source>
        <strain evidence="10 11">LMG 31115</strain>
    </source>
</reference>
<dbReference type="FunFam" id="3.10.129.10:FF:000001">
    <property type="entry name" value="3-hydroxyacyl-[acyl-carrier-protein] dehydratase FabZ"/>
    <property type="match status" value="1"/>
</dbReference>
<dbReference type="EC" id="4.2.1.59" evidence="9"/>
<name>A0A5E4Z944_9BURK</name>
<dbReference type="Pfam" id="PF07977">
    <property type="entry name" value="FabA"/>
    <property type="match status" value="1"/>
</dbReference>
<comment type="subcellular location">
    <subcellularLocation>
        <location evidence="1 9">Cytoplasm</location>
    </subcellularLocation>
</comment>
<evidence type="ECO:0000256" key="3">
    <source>
        <dbReference type="ARBA" id="ARBA00022490"/>
    </source>
</evidence>
<keyword evidence="4 9" id="KW-0444">Lipid biosynthesis</keyword>
<dbReference type="GO" id="GO:0006633">
    <property type="term" value="P:fatty acid biosynthetic process"/>
    <property type="evidence" value="ECO:0007669"/>
    <property type="project" value="UniProtKB-UniRule"/>
</dbReference>
<keyword evidence="11" id="KW-1185">Reference proteome</keyword>
<dbReference type="PANTHER" id="PTHR30272:SF1">
    <property type="entry name" value="3-HYDROXYACYL-[ACYL-CARRIER-PROTEIN] DEHYDRATASE"/>
    <property type="match status" value="1"/>
</dbReference>
<evidence type="ECO:0000313" key="11">
    <source>
        <dbReference type="Proteomes" id="UP000333828"/>
    </source>
</evidence>
<feature type="active site" evidence="9">
    <location>
        <position position="60"/>
    </location>
</feature>
<dbReference type="PANTHER" id="PTHR30272">
    <property type="entry name" value="3-HYDROXYACYL-[ACYL-CARRIER-PROTEIN] DEHYDRATASE"/>
    <property type="match status" value="1"/>
</dbReference>
<dbReference type="CDD" id="cd01288">
    <property type="entry name" value="FabZ"/>
    <property type="match status" value="1"/>
</dbReference>
<dbReference type="NCBIfam" id="TIGR01750">
    <property type="entry name" value="fabZ"/>
    <property type="match status" value="1"/>
</dbReference>
<organism evidence="10 11">
    <name type="scientific">Pandoraea iniqua</name>
    <dbReference type="NCBI Taxonomy" id="2508288"/>
    <lineage>
        <taxon>Bacteria</taxon>
        <taxon>Pseudomonadati</taxon>
        <taxon>Pseudomonadota</taxon>
        <taxon>Betaproteobacteria</taxon>
        <taxon>Burkholderiales</taxon>
        <taxon>Burkholderiaceae</taxon>
        <taxon>Pandoraea</taxon>
    </lineage>
</organism>
<dbReference type="InterPro" id="IPR013114">
    <property type="entry name" value="FabA_FabZ"/>
</dbReference>